<accession>A0A1G6Q8A2</accession>
<dbReference type="EMBL" id="FMYG01000008">
    <property type="protein sequence ID" value="SDC88124.1"/>
    <property type="molecule type" value="Genomic_DNA"/>
</dbReference>
<name>A0A1G6Q8A2_9MICO</name>
<sequence>MAKKMSVLGRIREYFVGAPPSHEDAEQARQSALRQASTNRYRGEAERFTSGGGGSGSI</sequence>
<protein>
    <submittedName>
        <fullName evidence="2">Uncharacterized protein</fullName>
    </submittedName>
</protein>
<evidence type="ECO:0000313" key="3">
    <source>
        <dbReference type="Proteomes" id="UP000183203"/>
    </source>
</evidence>
<evidence type="ECO:0000256" key="1">
    <source>
        <dbReference type="SAM" id="MobiDB-lite"/>
    </source>
</evidence>
<dbReference type="Proteomes" id="UP000183203">
    <property type="component" value="Unassembled WGS sequence"/>
</dbReference>
<feature type="region of interest" description="Disordered" evidence="1">
    <location>
        <begin position="18"/>
        <end position="58"/>
    </location>
</feature>
<gene>
    <name evidence="2" type="ORF">SAMN05216418_3188</name>
</gene>
<reference evidence="2 3" key="1">
    <citation type="submission" date="2016-09" db="EMBL/GenBank/DDBJ databases">
        <authorList>
            <person name="Capua I."/>
            <person name="De Benedictis P."/>
            <person name="Joannis T."/>
            <person name="Lombin L.H."/>
            <person name="Cattoli G."/>
        </authorList>
    </citation>
    <scope>NUCLEOTIDE SEQUENCE [LARGE SCALE GENOMIC DNA]</scope>
    <source>
        <strain evidence="2 3">NIO-1002</strain>
    </source>
</reference>
<dbReference type="AlphaFoldDB" id="A0A1G6Q8A2"/>
<proteinExistence type="predicted"/>
<evidence type="ECO:0000313" key="2">
    <source>
        <dbReference type="EMBL" id="SDC88124.1"/>
    </source>
</evidence>
<feature type="compositionally biased region" description="Polar residues" evidence="1">
    <location>
        <begin position="28"/>
        <end position="40"/>
    </location>
</feature>
<organism evidence="2 3">
    <name type="scientific">Microbacterium enclense</name>
    <dbReference type="NCBI Taxonomy" id="993073"/>
    <lineage>
        <taxon>Bacteria</taxon>
        <taxon>Bacillati</taxon>
        <taxon>Actinomycetota</taxon>
        <taxon>Actinomycetes</taxon>
        <taxon>Micrococcales</taxon>
        <taxon>Microbacteriaceae</taxon>
        <taxon>Microbacterium</taxon>
    </lineage>
</organism>
<dbReference type="STRING" id="993073.AS029_14520"/>